<name>A0A4Q9FVB8_9FLAO</name>
<dbReference type="SMART" id="SM00387">
    <property type="entry name" value="HATPase_c"/>
    <property type="match status" value="1"/>
</dbReference>
<dbReference type="SUPFAM" id="SSF55874">
    <property type="entry name" value="ATPase domain of HSP90 chaperone/DNA topoisomerase II/histidine kinase"/>
    <property type="match status" value="1"/>
</dbReference>
<evidence type="ECO:0000256" key="13">
    <source>
        <dbReference type="SAM" id="Phobius"/>
    </source>
</evidence>
<dbReference type="PROSITE" id="PS50110">
    <property type="entry name" value="RESPONSE_REGULATORY"/>
    <property type="match status" value="1"/>
</dbReference>
<dbReference type="InterPro" id="IPR011123">
    <property type="entry name" value="Y_Y_Y"/>
</dbReference>
<evidence type="ECO:0000259" key="16">
    <source>
        <dbReference type="PROSITE" id="PS50110"/>
    </source>
</evidence>
<dbReference type="InterPro" id="IPR003594">
    <property type="entry name" value="HATPase_dom"/>
</dbReference>
<evidence type="ECO:0000256" key="4">
    <source>
        <dbReference type="ARBA" id="ARBA00022679"/>
    </source>
</evidence>
<evidence type="ECO:0000256" key="8">
    <source>
        <dbReference type="ARBA" id="ARBA00023012"/>
    </source>
</evidence>
<dbReference type="Gene3D" id="3.40.50.2300">
    <property type="match status" value="1"/>
</dbReference>
<dbReference type="Gene3D" id="3.30.565.10">
    <property type="entry name" value="Histidine kinase-like ATPase, C-terminal domain"/>
    <property type="match status" value="1"/>
</dbReference>
<keyword evidence="11" id="KW-0804">Transcription</keyword>
<dbReference type="InterPro" id="IPR011110">
    <property type="entry name" value="Reg_prop"/>
</dbReference>
<dbReference type="InterPro" id="IPR013783">
    <property type="entry name" value="Ig-like_fold"/>
</dbReference>
<proteinExistence type="predicted"/>
<dbReference type="GO" id="GO:0043565">
    <property type="term" value="F:sequence-specific DNA binding"/>
    <property type="evidence" value="ECO:0007669"/>
    <property type="project" value="InterPro"/>
</dbReference>
<dbReference type="FunFam" id="3.30.565.10:FF:000037">
    <property type="entry name" value="Hybrid sensor histidine kinase/response regulator"/>
    <property type="match status" value="1"/>
</dbReference>
<dbReference type="InterPro" id="IPR036890">
    <property type="entry name" value="HATPase_C_sf"/>
</dbReference>
<keyword evidence="7" id="KW-0067">ATP-binding</keyword>
<dbReference type="PROSITE" id="PS00041">
    <property type="entry name" value="HTH_ARAC_FAMILY_1"/>
    <property type="match status" value="1"/>
</dbReference>
<feature type="domain" description="Response regulatory" evidence="16">
    <location>
        <begin position="1088"/>
        <end position="1203"/>
    </location>
</feature>
<dbReference type="Gene3D" id="1.10.287.130">
    <property type="match status" value="1"/>
</dbReference>
<evidence type="ECO:0000313" key="17">
    <source>
        <dbReference type="EMBL" id="TBN19149.1"/>
    </source>
</evidence>
<dbReference type="Proteomes" id="UP000292372">
    <property type="component" value="Unassembled WGS sequence"/>
</dbReference>
<protein>
    <recommendedName>
        <fullName evidence="2">histidine kinase</fullName>
        <ecNumber evidence="2">2.7.13.3</ecNumber>
    </recommendedName>
</protein>
<dbReference type="SUPFAM" id="SSF63829">
    <property type="entry name" value="Calcium-dependent phosphotriesterase"/>
    <property type="match status" value="1"/>
</dbReference>
<evidence type="ECO:0000256" key="6">
    <source>
        <dbReference type="ARBA" id="ARBA00022777"/>
    </source>
</evidence>
<dbReference type="PRINTS" id="PR00344">
    <property type="entry name" value="BCTRLSENSOR"/>
</dbReference>
<dbReference type="FunFam" id="2.60.40.10:FF:000791">
    <property type="entry name" value="Two-component system sensor histidine kinase/response regulator"/>
    <property type="match status" value="1"/>
</dbReference>
<dbReference type="SMART" id="SM00448">
    <property type="entry name" value="REC"/>
    <property type="match status" value="1"/>
</dbReference>
<feature type="modified residue" description="4-aspartylphosphate" evidence="12">
    <location>
        <position position="1136"/>
    </location>
</feature>
<dbReference type="GO" id="GO:0005524">
    <property type="term" value="F:ATP binding"/>
    <property type="evidence" value="ECO:0007669"/>
    <property type="project" value="UniProtKB-KW"/>
</dbReference>
<evidence type="ECO:0000256" key="12">
    <source>
        <dbReference type="PROSITE-ProRule" id="PRU00169"/>
    </source>
</evidence>
<accession>A0A4Q9FVB8</accession>
<keyword evidence="6 17" id="KW-0418">Kinase</keyword>
<dbReference type="InterPro" id="IPR004358">
    <property type="entry name" value="Sig_transdc_His_kin-like_C"/>
</dbReference>
<dbReference type="EMBL" id="SIRS01000001">
    <property type="protein sequence ID" value="TBN19149.1"/>
    <property type="molecule type" value="Genomic_DNA"/>
</dbReference>
<dbReference type="Pfam" id="PF07494">
    <property type="entry name" value="Reg_prop"/>
    <property type="match status" value="4"/>
</dbReference>
<dbReference type="EC" id="2.7.13.3" evidence="2"/>
<dbReference type="InterPro" id="IPR011006">
    <property type="entry name" value="CheY-like_superfamily"/>
</dbReference>
<dbReference type="Pfam" id="PF00072">
    <property type="entry name" value="Response_reg"/>
    <property type="match status" value="1"/>
</dbReference>
<dbReference type="Gene3D" id="2.60.40.10">
    <property type="entry name" value="Immunoglobulins"/>
    <property type="match status" value="1"/>
</dbReference>
<evidence type="ECO:0000256" key="1">
    <source>
        <dbReference type="ARBA" id="ARBA00000085"/>
    </source>
</evidence>
<dbReference type="PROSITE" id="PS01124">
    <property type="entry name" value="HTH_ARAC_FAMILY_2"/>
    <property type="match status" value="1"/>
</dbReference>
<dbReference type="Gene3D" id="1.10.10.60">
    <property type="entry name" value="Homeodomain-like"/>
    <property type="match status" value="2"/>
</dbReference>
<dbReference type="InterPro" id="IPR003661">
    <property type="entry name" value="HisK_dim/P_dom"/>
</dbReference>
<evidence type="ECO:0000256" key="2">
    <source>
        <dbReference type="ARBA" id="ARBA00012438"/>
    </source>
</evidence>
<dbReference type="InterPro" id="IPR036097">
    <property type="entry name" value="HisK_dim/P_sf"/>
</dbReference>
<feature type="domain" description="Histidine kinase" evidence="15">
    <location>
        <begin position="821"/>
        <end position="1040"/>
    </location>
</feature>
<dbReference type="InterPro" id="IPR018062">
    <property type="entry name" value="HTH_AraC-typ_CS"/>
</dbReference>
<keyword evidence="3 12" id="KW-0597">Phosphoprotein</keyword>
<dbReference type="InterPro" id="IPR015943">
    <property type="entry name" value="WD40/YVTN_repeat-like_dom_sf"/>
</dbReference>
<dbReference type="SMART" id="SM00388">
    <property type="entry name" value="HisKA"/>
    <property type="match status" value="1"/>
</dbReference>
<dbReference type="Gene3D" id="2.130.10.10">
    <property type="entry name" value="YVTN repeat-like/Quinoprotein amine dehydrogenase"/>
    <property type="match status" value="2"/>
</dbReference>
<evidence type="ECO:0000259" key="14">
    <source>
        <dbReference type="PROSITE" id="PS01124"/>
    </source>
</evidence>
<dbReference type="Pfam" id="PF02518">
    <property type="entry name" value="HATPase_c"/>
    <property type="match status" value="1"/>
</dbReference>
<evidence type="ECO:0000256" key="10">
    <source>
        <dbReference type="ARBA" id="ARBA00023125"/>
    </source>
</evidence>
<keyword evidence="18" id="KW-1185">Reference proteome</keyword>
<dbReference type="InterPro" id="IPR001789">
    <property type="entry name" value="Sig_transdc_resp-reg_receiver"/>
</dbReference>
<comment type="catalytic activity">
    <reaction evidence="1">
        <text>ATP + protein L-histidine = ADP + protein N-phospho-L-histidine.</text>
        <dbReference type="EC" id="2.7.13.3"/>
    </reaction>
</comment>
<dbReference type="SUPFAM" id="SSF101898">
    <property type="entry name" value="NHL repeat"/>
    <property type="match status" value="1"/>
</dbReference>
<keyword evidence="5" id="KW-0547">Nucleotide-binding</keyword>
<dbReference type="PANTHER" id="PTHR43547:SF2">
    <property type="entry name" value="HYBRID SIGNAL TRANSDUCTION HISTIDINE KINASE C"/>
    <property type="match status" value="1"/>
</dbReference>
<dbReference type="GO" id="GO:0000155">
    <property type="term" value="F:phosphorelay sensor kinase activity"/>
    <property type="evidence" value="ECO:0007669"/>
    <property type="project" value="InterPro"/>
</dbReference>
<evidence type="ECO:0000256" key="5">
    <source>
        <dbReference type="ARBA" id="ARBA00022741"/>
    </source>
</evidence>
<dbReference type="Pfam" id="PF12833">
    <property type="entry name" value="HTH_18"/>
    <property type="match status" value="1"/>
</dbReference>
<dbReference type="InterPro" id="IPR018060">
    <property type="entry name" value="HTH_AraC"/>
</dbReference>
<dbReference type="CDD" id="cd00082">
    <property type="entry name" value="HisKA"/>
    <property type="match status" value="1"/>
</dbReference>
<organism evidence="17 18">
    <name type="scientific">Hyunsoonleella pacifica</name>
    <dbReference type="NCBI Taxonomy" id="1080224"/>
    <lineage>
        <taxon>Bacteria</taxon>
        <taxon>Pseudomonadati</taxon>
        <taxon>Bacteroidota</taxon>
        <taxon>Flavobacteriia</taxon>
        <taxon>Flavobacteriales</taxon>
        <taxon>Flavobacteriaceae</taxon>
    </lineage>
</organism>
<dbReference type="FunFam" id="1.10.287.130:FF:000045">
    <property type="entry name" value="Two-component system sensor histidine kinase/response regulator"/>
    <property type="match status" value="1"/>
</dbReference>
<evidence type="ECO:0000256" key="11">
    <source>
        <dbReference type="ARBA" id="ARBA00023163"/>
    </source>
</evidence>
<dbReference type="InterPro" id="IPR009057">
    <property type="entry name" value="Homeodomain-like_sf"/>
</dbReference>
<dbReference type="SUPFAM" id="SSF52172">
    <property type="entry name" value="CheY-like"/>
    <property type="match status" value="1"/>
</dbReference>
<sequence length="1333" mass="154017">MYLFCCYAQAQELVFEHYNEINGLSHNSVRDIVQDSNGFLWIGTFGGVNRFDGYDFKAYQSKVNTPNYLHSDDILEIVIDKHDNLWIATDFGLTKYNISTHTFKTYHANKNEKNKIIGDKIRSVFIDNSDRLWVGTMQNGICFYDEKDDKFHEVDIEGVKNIRSIYQTSNGKIWFTTFNMGVFSFTIDKNNKISQLLNHRLFPAKGELQNDSDAYFILEDHQNDLYIGTKDGLYKYNQQEAKFRLLHKDGLGEYFRCYTVAPDGKYWFGTSNGIIECESIDEIKRNTYKRYVPDISNTSSLANNYVLSLFFDYSGILWVGTENGLDKLDPYENQFKTIKANFTSKGSIPIISCFAKTYNDKLLIGTHSNGIFLKDENSFTQILNKYTKISSIYTVNNIDFYVGLWSGKVVAFNLKTKRERLLSVGFTSSPVLTFHQTSKEKMLIGSVGEGLVEYNLNTKTYSKINSELQALNDVNKIVPDKGNIVWLATEEGVFKYNTHTKETRHYKHEVNKESLSNNKVKDIIVDVNGNVWVATRKGLNYYDAKKDNFLPKEDPSELKNSWITDIATDINGCLWLNMNYNKIVKYIPEKNEYRSFHINNGVRSNLINKRGFLQYDNTRIYIGGDKDIIYFSPVDIKENTNAPKPLITEFKIQNEEVLPGVRIDNQIVLNKDLNYDNNVELTYGNRNFSIEFSIPSYANERLNTYQYKLEGFDNKWNTTTSNSRAIQYTNLYPGKYTLQVKASNNNGYWSDESRYNITILPPFWLTYQFFIIVLILLAILTYFLRKQIKYRIRLKQELLLEKDRRERDERLNNEKLRLFTNISHELRTPLTLILGPAKQLLNQDYNGQRAKNKISLIHQNANRLLRLVNQILDFRRAETGELRLKISEVDVLQTTKSIFYSFVELAESKNINFNFNTEDEAIVCWVDFDKLNKILYNLLSNAMKFTNNFGNVDLFIGIKDNEKDKLIIEVSDDGIGIPIESQEKIFSRFYQARNSKKNTTGTGIGLSLVKALVEIHKGNISVESEPNQGSVFTVELPVNKDAYTLDEILELDNEDTQKQLENITSEEPKALLRVKDTKVIFDADIKHEVLVIEDNPELRQYIVDYLSDYYKVYEAENGKEGLEICKKVKPALCVVDVMMPVMNGFKFVEAVKNDENLSHTALILLTALAENENRIKGYKIGVDGYLVKPFDPALLKSRIENVIKIRFELKQQFSGEAESDVMTLAHSQIDIDLISKIKEIIETNMNSSQLTPSFVSTEMAMSTSKLYRKIKQLTNLSPNEFIRTIRLKKSAELLKTKRYNVSEVSDLVGFNDPLYFSRVFKKQFGYSPSELLK</sequence>
<evidence type="ECO:0000256" key="7">
    <source>
        <dbReference type="ARBA" id="ARBA00022840"/>
    </source>
</evidence>
<feature type="domain" description="HTH araC/xylS-type" evidence="14">
    <location>
        <begin position="1235"/>
        <end position="1333"/>
    </location>
</feature>
<keyword evidence="4" id="KW-0808">Transferase</keyword>
<evidence type="ECO:0000259" key="15">
    <source>
        <dbReference type="PROSITE" id="PS50109"/>
    </source>
</evidence>
<evidence type="ECO:0000313" key="18">
    <source>
        <dbReference type="Proteomes" id="UP000292372"/>
    </source>
</evidence>
<dbReference type="Pfam" id="PF07495">
    <property type="entry name" value="Y_Y_Y"/>
    <property type="match status" value="1"/>
</dbReference>
<dbReference type="InterPro" id="IPR005467">
    <property type="entry name" value="His_kinase_dom"/>
</dbReference>
<dbReference type="SUPFAM" id="SSF46689">
    <property type="entry name" value="Homeodomain-like"/>
    <property type="match status" value="1"/>
</dbReference>
<dbReference type="SMART" id="SM00342">
    <property type="entry name" value="HTH_ARAC"/>
    <property type="match status" value="1"/>
</dbReference>
<dbReference type="GO" id="GO:0003700">
    <property type="term" value="F:DNA-binding transcription factor activity"/>
    <property type="evidence" value="ECO:0007669"/>
    <property type="project" value="InterPro"/>
</dbReference>
<evidence type="ECO:0000256" key="9">
    <source>
        <dbReference type="ARBA" id="ARBA00023015"/>
    </source>
</evidence>
<keyword evidence="13" id="KW-0812">Transmembrane</keyword>
<keyword evidence="13" id="KW-0472">Membrane</keyword>
<keyword evidence="13" id="KW-1133">Transmembrane helix</keyword>
<comment type="caution">
    <text evidence="17">The sequence shown here is derived from an EMBL/GenBank/DDBJ whole genome shotgun (WGS) entry which is preliminary data.</text>
</comment>
<dbReference type="OrthoDB" id="358279at2"/>
<keyword evidence="10" id="KW-0238">DNA-binding</keyword>
<gene>
    <name evidence="17" type="ORF">EYD46_02360</name>
</gene>
<dbReference type="PROSITE" id="PS50109">
    <property type="entry name" value="HIS_KIN"/>
    <property type="match status" value="1"/>
</dbReference>
<dbReference type="Pfam" id="PF00512">
    <property type="entry name" value="HisKA"/>
    <property type="match status" value="1"/>
</dbReference>
<keyword evidence="9" id="KW-0805">Transcription regulation</keyword>
<keyword evidence="8" id="KW-0902">Two-component regulatory system</keyword>
<feature type="transmembrane region" description="Helical" evidence="13">
    <location>
        <begin position="764"/>
        <end position="784"/>
    </location>
</feature>
<evidence type="ECO:0000256" key="3">
    <source>
        <dbReference type="ARBA" id="ARBA00022553"/>
    </source>
</evidence>
<dbReference type="PANTHER" id="PTHR43547">
    <property type="entry name" value="TWO-COMPONENT HISTIDINE KINASE"/>
    <property type="match status" value="1"/>
</dbReference>
<reference evidence="17 18" key="1">
    <citation type="journal article" date="2015" name="Int. J. Syst. Evol. Microbiol.">
        <title>Hyunsoonleella pacifica sp. nov., isolated from seawater of South Pacific Gyre.</title>
        <authorList>
            <person name="Gao X."/>
            <person name="Zhang Z."/>
            <person name="Dai X."/>
            <person name="Zhang X.H."/>
        </authorList>
    </citation>
    <scope>NUCLEOTIDE SEQUENCE [LARGE SCALE GENOMIC DNA]</scope>
    <source>
        <strain evidence="17 18">SW033</strain>
    </source>
</reference>
<dbReference type="SUPFAM" id="SSF47384">
    <property type="entry name" value="Homodimeric domain of signal transducing histidine kinase"/>
    <property type="match status" value="1"/>
</dbReference>